<evidence type="ECO:0000313" key="4">
    <source>
        <dbReference type="Proteomes" id="UP000185124"/>
    </source>
</evidence>
<name>A0A1N5U935_9ACTN</name>
<dbReference type="PROSITE" id="PS51318">
    <property type="entry name" value="TAT"/>
    <property type="match status" value="1"/>
</dbReference>
<organism evidence="3 4">
    <name type="scientific">Micromonospora cremea</name>
    <dbReference type="NCBI Taxonomy" id="709881"/>
    <lineage>
        <taxon>Bacteria</taxon>
        <taxon>Bacillati</taxon>
        <taxon>Actinomycetota</taxon>
        <taxon>Actinomycetes</taxon>
        <taxon>Micromonosporales</taxon>
        <taxon>Micromonosporaceae</taxon>
        <taxon>Micromonospora</taxon>
    </lineage>
</organism>
<proteinExistence type="predicted"/>
<keyword evidence="1" id="KW-0732">Signal</keyword>
<dbReference type="Proteomes" id="UP000185124">
    <property type="component" value="Unassembled WGS sequence"/>
</dbReference>
<protein>
    <recommendedName>
        <fullName evidence="2">DUF4440 domain-containing protein</fullName>
    </recommendedName>
</protein>
<feature type="chain" id="PRO_5038959718" description="DUF4440 domain-containing protein" evidence="1">
    <location>
        <begin position="32"/>
        <end position="178"/>
    </location>
</feature>
<feature type="signal peptide" evidence="1">
    <location>
        <begin position="1"/>
        <end position="31"/>
    </location>
</feature>
<dbReference type="OrthoDB" id="2887901at2"/>
<dbReference type="InterPro" id="IPR032710">
    <property type="entry name" value="NTF2-like_dom_sf"/>
</dbReference>
<dbReference type="SUPFAM" id="SSF54427">
    <property type="entry name" value="NTF2-like"/>
    <property type="match status" value="1"/>
</dbReference>
<gene>
    <name evidence="3" type="ORF">SAMN04489832_0724</name>
</gene>
<evidence type="ECO:0000313" key="3">
    <source>
        <dbReference type="EMBL" id="SIM57441.1"/>
    </source>
</evidence>
<keyword evidence="4" id="KW-1185">Reference proteome</keyword>
<evidence type="ECO:0000259" key="2">
    <source>
        <dbReference type="Pfam" id="PF14534"/>
    </source>
</evidence>
<dbReference type="InterPro" id="IPR006311">
    <property type="entry name" value="TAT_signal"/>
</dbReference>
<dbReference type="EMBL" id="FSQT01000001">
    <property type="protein sequence ID" value="SIM57441.1"/>
    <property type="molecule type" value="Genomic_DNA"/>
</dbReference>
<reference evidence="4" key="1">
    <citation type="submission" date="2016-12" db="EMBL/GenBank/DDBJ databases">
        <authorList>
            <person name="Varghese N."/>
            <person name="Submissions S."/>
        </authorList>
    </citation>
    <scope>NUCLEOTIDE SEQUENCE [LARGE SCALE GENOMIC DNA]</scope>
    <source>
        <strain evidence="4">DSM 45599</strain>
    </source>
</reference>
<dbReference type="InterPro" id="IPR027843">
    <property type="entry name" value="DUF4440"/>
</dbReference>
<dbReference type="RefSeq" id="WP_084757137.1">
    <property type="nucleotide sequence ID" value="NZ_FSQT01000001.1"/>
</dbReference>
<dbReference type="NCBIfam" id="TIGR02246">
    <property type="entry name" value="SgcJ/EcaC family oxidoreductase"/>
    <property type="match status" value="1"/>
</dbReference>
<feature type="domain" description="DUF4440" evidence="2">
    <location>
        <begin position="54"/>
        <end position="164"/>
    </location>
</feature>
<dbReference type="STRING" id="709881.SAMN04489832_0724"/>
<sequence>MTTPSHWRRTTVAVSVAVTAAVALLSSVPSAASPSASADQAQASATHQADLTALRHLREKQEDAWARGDGSAYAAIHTADADVVTFNGGHLRTRQGIATGMQRYFDEFLQGTRIMTLTEQTRFSEPDIAIIVRTGCVLWPGESTCSAEALSINTNIALKRHGKWLYTSFQNTRIRPLS</sequence>
<dbReference type="AlphaFoldDB" id="A0A1N5U935"/>
<evidence type="ECO:0000256" key="1">
    <source>
        <dbReference type="SAM" id="SignalP"/>
    </source>
</evidence>
<dbReference type="InterPro" id="IPR011944">
    <property type="entry name" value="Steroid_delta5-4_isomerase"/>
</dbReference>
<dbReference type="Pfam" id="PF14534">
    <property type="entry name" value="DUF4440"/>
    <property type="match status" value="1"/>
</dbReference>
<accession>A0A1N5U935</accession>
<dbReference type="Gene3D" id="3.10.450.50">
    <property type="match status" value="1"/>
</dbReference>